<dbReference type="Pfam" id="PF03883">
    <property type="entry name" value="H2O2_YaaD"/>
    <property type="match status" value="1"/>
</dbReference>
<protein>
    <recommendedName>
        <fullName evidence="1">UPF0246 protein C1I91_07455</fullName>
    </recommendedName>
</protein>
<accession>A0A410DQW0</accession>
<organism evidence="2 3">
    <name type="scientific">Clostridium manihotivorum</name>
    <dbReference type="NCBI Taxonomy" id="2320868"/>
    <lineage>
        <taxon>Bacteria</taxon>
        <taxon>Bacillati</taxon>
        <taxon>Bacillota</taxon>
        <taxon>Clostridia</taxon>
        <taxon>Eubacteriales</taxon>
        <taxon>Clostridiaceae</taxon>
        <taxon>Clostridium</taxon>
    </lineage>
</organism>
<dbReference type="KEGG" id="cmah:C1I91_07455"/>
<dbReference type="PANTHER" id="PTHR30283">
    <property type="entry name" value="PEROXIDE STRESS RESPONSE PROTEIN YAAA"/>
    <property type="match status" value="1"/>
</dbReference>
<name>A0A410DQW0_9CLOT</name>
<evidence type="ECO:0000256" key="1">
    <source>
        <dbReference type="HAMAP-Rule" id="MF_00652"/>
    </source>
</evidence>
<dbReference type="OrthoDB" id="9777133at2"/>
<dbReference type="InterPro" id="IPR005583">
    <property type="entry name" value="YaaA"/>
</dbReference>
<sequence length="255" mass="29994">MLMIISPAKTLDFEKVDIDLKLTTPRFLNEARMLIEELRKKTPEDISRLMKLNLQLAELNHTRYFQWKETKGDIDKQAVLAFKGEVYRGLRAYDMNIEELEYADRHLRILSGLYGILRPLDAIKPYRLEMGIKLKNGANKDLYGFWQDKIAKDIDSELENHKEKIILNLASEEYYKAIKNYIKSPVIDITFKDRKAGVYKIIPVYAKKARGLMARYIIKNKVESLEEIKNFDLEDYSYSEEMSSKNNLVFLRHSI</sequence>
<dbReference type="GO" id="GO:0033194">
    <property type="term" value="P:response to hydroperoxide"/>
    <property type="evidence" value="ECO:0007669"/>
    <property type="project" value="TreeGrafter"/>
</dbReference>
<gene>
    <name evidence="2" type="ORF">C1I91_07455</name>
</gene>
<dbReference type="EMBL" id="CP025746">
    <property type="protein sequence ID" value="QAA31484.1"/>
    <property type="molecule type" value="Genomic_DNA"/>
</dbReference>
<proteinExistence type="inferred from homology"/>
<keyword evidence="3" id="KW-1185">Reference proteome</keyword>
<dbReference type="RefSeq" id="WP_128212297.1">
    <property type="nucleotide sequence ID" value="NZ_CP025746.1"/>
</dbReference>
<comment type="similarity">
    <text evidence="1">Belongs to the UPF0246 family.</text>
</comment>
<dbReference type="PANTHER" id="PTHR30283:SF4">
    <property type="entry name" value="PEROXIDE STRESS RESISTANCE PROTEIN YAAA"/>
    <property type="match status" value="1"/>
</dbReference>
<dbReference type="NCBIfam" id="NF002542">
    <property type="entry name" value="PRK02101.1-3"/>
    <property type="match status" value="1"/>
</dbReference>
<dbReference type="HAMAP" id="MF_00652">
    <property type="entry name" value="UPF0246"/>
    <property type="match status" value="1"/>
</dbReference>
<evidence type="ECO:0000313" key="3">
    <source>
        <dbReference type="Proteomes" id="UP000286268"/>
    </source>
</evidence>
<evidence type="ECO:0000313" key="2">
    <source>
        <dbReference type="EMBL" id="QAA31484.1"/>
    </source>
</evidence>
<dbReference type="Proteomes" id="UP000286268">
    <property type="component" value="Chromosome"/>
</dbReference>
<dbReference type="AlphaFoldDB" id="A0A410DQW0"/>
<reference evidence="2 3" key="1">
    <citation type="submission" date="2018-01" db="EMBL/GenBank/DDBJ databases">
        <title>Genome Sequencing and Assembly of Anaerobacter polyendosporus strain CT4.</title>
        <authorList>
            <person name="Tachaapaikoon C."/>
            <person name="Sutheeworapong S."/>
            <person name="Jenjaroenpun P."/>
            <person name="Wongsurawat T."/>
            <person name="Nookeaw I."/>
            <person name="Cheawchanlertfa P."/>
            <person name="Kosugi A."/>
            <person name="Cheevadhanarak S."/>
            <person name="Ratanakhanokchai K."/>
        </authorList>
    </citation>
    <scope>NUCLEOTIDE SEQUENCE [LARGE SCALE GENOMIC DNA]</scope>
    <source>
        <strain evidence="2 3">CT4</strain>
    </source>
</reference>
<dbReference type="GO" id="GO:0005829">
    <property type="term" value="C:cytosol"/>
    <property type="evidence" value="ECO:0007669"/>
    <property type="project" value="TreeGrafter"/>
</dbReference>